<reference evidence="5" key="1">
    <citation type="submission" date="2020-07" db="EMBL/GenBank/DDBJ databases">
        <title>Koleobacter methoxysyntrophicus gen. nov., sp. nov., a novel anaerobic bacterium isolated from deep subsurface oil field and proposal of Koleobacterales ord. nov. in the phylum Firmicutes.</title>
        <authorList>
            <person name="Sakamoto S."/>
            <person name="Tamaki H."/>
        </authorList>
    </citation>
    <scope>NUCLEOTIDE SEQUENCE</scope>
    <source>
        <strain evidence="5">NRmbB1</strain>
    </source>
</reference>
<dbReference type="SMART" id="SM00382">
    <property type="entry name" value="AAA"/>
    <property type="match status" value="1"/>
</dbReference>
<dbReference type="Proteomes" id="UP000662904">
    <property type="component" value="Chromosome"/>
</dbReference>
<keyword evidence="2" id="KW-0547">Nucleotide-binding</keyword>
<sequence length="240" mass="27733">MRELILKHCHTLKLGSRIAENYKTIEAETHEEFLEKLLAMEVKAREINRKNLLIKKACFDVIKTFENYSFEQIEIPGSISIEAIKTVSFVDKKENLILYGPVGTGKTHLATAIGVEACQRKKRVQFFRTAALVNQLLDVKANGELKKFMRRLEKLDLLICDEWGYIPFDREGAQLLFQVISDCYERKSLIITTNLEFSKWNGIFYDEKLTSAIIDRVIHHSHLLIFTGSSYRLKNSTINC</sequence>
<dbReference type="GO" id="GO:0005524">
    <property type="term" value="F:ATP binding"/>
    <property type="evidence" value="ECO:0007669"/>
    <property type="project" value="UniProtKB-KW"/>
</dbReference>
<evidence type="ECO:0000256" key="2">
    <source>
        <dbReference type="ARBA" id="ARBA00022741"/>
    </source>
</evidence>
<gene>
    <name evidence="5" type="ORF">H0A61_00568</name>
</gene>
<comment type="similarity">
    <text evidence="1">Belongs to the IS21/IS1162 putative ATP-binding protein family.</text>
</comment>
<dbReference type="EMBL" id="CP059066">
    <property type="protein sequence ID" value="QSQ08248.1"/>
    <property type="molecule type" value="Genomic_DNA"/>
</dbReference>
<evidence type="ECO:0000256" key="3">
    <source>
        <dbReference type="ARBA" id="ARBA00022840"/>
    </source>
</evidence>
<dbReference type="InterPro" id="IPR027417">
    <property type="entry name" value="P-loop_NTPase"/>
</dbReference>
<evidence type="ECO:0000313" key="5">
    <source>
        <dbReference type="EMBL" id="QSQ08248.1"/>
    </source>
</evidence>
<evidence type="ECO:0000259" key="4">
    <source>
        <dbReference type="SMART" id="SM00382"/>
    </source>
</evidence>
<dbReference type="KEGG" id="kme:H0A61_00568"/>
<dbReference type="AlphaFoldDB" id="A0A8A0RKU9"/>
<dbReference type="PANTHER" id="PTHR30050:SF4">
    <property type="entry name" value="ATP-BINDING PROTEIN RV3427C IN INSERTION SEQUENCE-RELATED"/>
    <property type="match status" value="1"/>
</dbReference>
<organism evidence="5 6">
    <name type="scientific">Koleobacter methoxysyntrophicus</name>
    <dbReference type="NCBI Taxonomy" id="2751313"/>
    <lineage>
        <taxon>Bacteria</taxon>
        <taxon>Bacillati</taxon>
        <taxon>Bacillota</taxon>
        <taxon>Clostridia</taxon>
        <taxon>Koleobacterales</taxon>
        <taxon>Koleobacteraceae</taxon>
        <taxon>Koleobacter</taxon>
    </lineage>
</organism>
<keyword evidence="3 5" id="KW-0067">ATP-binding</keyword>
<dbReference type="PANTHER" id="PTHR30050">
    <property type="entry name" value="CHROMOSOMAL REPLICATION INITIATOR PROTEIN DNAA"/>
    <property type="match status" value="1"/>
</dbReference>
<dbReference type="GO" id="GO:0006260">
    <property type="term" value="P:DNA replication"/>
    <property type="evidence" value="ECO:0007669"/>
    <property type="project" value="TreeGrafter"/>
</dbReference>
<feature type="domain" description="AAA+ ATPase" evidence="4">
    <location>
        <begin position="92"/>
        <end position="224"/>
    </location>
</feature>
<dbReference type="PIRSF" id="PIRSF003073">
    <property type="entry name" value="DNAC_TnpB_IstB"/>
    <property type="match status" value="1"/>
</dbReference>
<protein>
    <submittedName>
        <fullName evidence="5">Insertion sequence IS5376 putative ATP-binding protein</fullName>
    </submittedName>
</protein>
<keyword evidence="6" id="KW-1185">Reference proteome</keyword>
<proteinExistence type="inferred from homology"/>
<dbReference type="InterPro" id="IPR047661">
    <property type="entry name" value="IstB"/>
</dbReference>
<evidence type="ECO:0000313" key="6">
    <source>
        <dbReference type="Proteomes" id="UP000662904"/>
    </source>
</evidence>
<dbReference type="Gene3D" id="3.40.50.300">
    <property type="entry name" value="P-loop containing nucleotide triphosphate hydrolases"/>
    <property type="match status" value="1"/>
</dbReference>
<dbReference type="NCBIfam" id="NF038214">
    <property type="entry name" value="IS21_help_AAA"/>
    <property type="match status" value="1"/>
</dbReference>
<dbReference type="InterPro" id="IPR028350">
    <property type="entry name" value="DNAC/IstB-like"/>
</dbReference>
<dbReference type="InterPro" id="IPR003593">
    <property type="entry name" value="AAA+_ATPase"/>
</dbReference>
<name>A0A8A0RKU9_9FIRM</name>
<accession>A0A8A0RKU9</accession>
<dbReference type="SUPFAM" id="SSF52540">
    <property type="entry name" value="P-loop containing nucleoside triphosphate hydrolases"/>
    <property type="match status" value="1"/>
</dbReference>
<dbReference type="RefSeq" id="WP_206708474.1">
    <property type="nucleotide sequence ID" value="NZ_CP059066.1"/>
</dbReference>
<evidence type="ECO:0000256" key="1">
    <source>
        <dbReference type="ARBA" id="ARBA00008059"/>
    </source>
</evidence>
<dbReference type="CDD" id="cd00009">
    <property type="entry name" value="AAA"/>
    <property type="match status" value="1"/>
</dbReference>
<dbReference type="Pfam" id="PF01695">
    <property type="entry name" value="IstB_IS21"/>
    <property type="match status" value="1"/>
</dbReference>
<dbReference type="InterPro" id="IPR002611">
    <property type="entry name" value="IstB_ATP-bd"/>
</dbReference>